<organism evidence="2">
    <name type="scientific">freshwater metagenome</name>
    <dbReference type="NCBI Taxonomy" id="449393"/>
    <lineage>
        <taxon>unclassified sequences</taxon>
        <taxon>metagenomes</taxon>
        <taxon>ecological metagenomes</taxon>
    </lineage>
</organism>
<dbReference type="AlphaFoldDB" id="A0A6J6KWU1"/>
<sequence>MLLTPHTGIGQQFLHIEQSTLNTIDRVFTVTITEERARHGDLCEVEGQNARRVVESQHDFGATKWRALCRAIKDDVFHLLASHRRRSLCTKHPSNGVNNIGLTRTIRTDDNSDAWFHFHHGGISEGLKAFEGKRFQKHSENNSNRDGSLPPHSVSADNAGNKPSNAPPP</sequence>
<gene>
    <name evidence="2" type="ORF">UFOPK2214_00689</name>
</gene>
<dbReference type="EMBL" id="CAEZWJ010000016">
    <property type="protein sequence ID" value="CAB4652449.1"/>
    <property type="molecule type" value="Genomic_DNA"/>
</dbReference>
<accession>A0A6J6KWU1</accession>
<name>A0A6J6KWU1_9ZZZZ</name>
<feature type="compositionally biased region" description="Polar residues" evidence="1">
    <location>
        <begin position="155"/>
        <end position="169"/>
    </location>
</feature>
<reference evidence="2" key="1">
    <citation type="submission" date="2020-05" db="EMBL/GenBank/DDBJ databases">
        <authorList>
            <person name="Chiriac C."/>
            <person name="Salcher M."/>
            <person name="Ghai R."/>
            <person name="Kavagutti S V."/>
        </authorList>
    </citation>
    <scope>NUCLEOTIDE SEQUENCE</scope>
</reference>
<evidence type="ECO:0000256" key="1">
    <source>
        <dbReference type="SAM" id="MobiDB-lite"/>
    </source>
</evidence>
<proteinExistence type="predicted"/>
<feature type="region of interest" description="Disordered" evidence="1">
    <location>
        <begin position="136"/>
        <end position="169"/>
    </location>
</feature>
<evidence type="ECO:0000313" key="2">
    <source>
        <dbReference type="EMBL" id="CAB4652449.1"/>
    </source>
</evidence>
<dbReference type="AntiFam" id="ANF00168">
    <property type="entry name" value="Shadow ORF (opposite smc)"/>
</dbReference>
<dbReference type="AntiFam" id="ANF00091">
    <property type="entry name" value="Shadow ORF (opposite smc)"/>
</dbReference>
<protein>
    <submittedName>
        <fullName evidence="2">Unannotated protein</fullName>
    </submittedName>
</protein>